<feature type="disulfide bond" evidence="2">
    <location>
        <begin position="150"/>
        <end position="163"/>
    </location>
</feature>
<proteinExistence type="predicted"/>
<dbReference type="CDD" id="cd01823">
    <property type="entry name" value="SEST_like"/>
    <property type="match status" value="1"/>
</dbReference>
<sequence length="305" mass="31620">MSRTDLAPHARSVPRTVRRSLVPLAAAALGLSLVSAPAAAETGEAAFEHYVALGDSFTAGPLIPPTAPGSDPRCLRSGANYPHLVADALGVAEFTDASCSGAVIADLSEPQHEDLTDVPPQYDALTPETDLVSVGISGNDLGFSEIFVRCAKLSLRNPLGSPCANHYGDTLDGRVEELRDDVAGVYAEVGERSPDATVLAVGYLQILPESGGCWPTMPVARGDVAYLDALQTSLNTMIAEEAGAAGAVYIDVLERGHDVCEPAGDRWVEGVVPENTAFPVHPNEAGMAVTADRVLAGLGVAPAEV</sequence>
<feature type="disulfide bond" evidence="2">
    <location>
        <begin position="74"/>
        <end position="99"/>
    </location>
</feature>
<dbReference type="EMBL" id="JACCFS010000001">
    <property type="protein sequence ID" value="NYJ34568.1"/>
    <property type="molecule type" value="Genomic_DNA"/>
</dbReference>
<evidence type="ECO:0000313" key="5">
    <source>
        <dbReference type="EMBL" id="NYJ34568.1"/>
    </source>
</evidence>
<dbReference type="GO" id="GO:0019433">
    <property type="term" value="P:triglyceride catabolic process"/>
    <property type="evidence" value="ECO:0007669"/>
    <property type="project" value="TreeGrafter"/>
</dbReference>
<keyword evidence="3" id="KW-0732">Signal</keyword>
<name>A0A7Z0EM07_9ACTN</name>
<evidence type="ECO:0000256" key="1">
    <source>
        <dbReference type="PIRSR" id="PIRSR637460-1"/>
    </source>
</evidence>
<dbReference type="Gene3D" id="3.40.50.1110">
    <property type="entry name" value="SGNH hydrolase"/>
    <property type="match status" value="1"/>
</dbReference>
<dbReference type="PANTHER" id="PTHR37981">
    <property type="entry name" value="LIPASE 2"/>
    <property type="match status" value="1"/>
</dbReference>
<feature type="active site" description="Nucleophile" evidence="1">
    <location>
        <position position="56"/>
    </location>
</feature>
<dbReference type="InterPro" id="IPR013830">
    <property type="entry name" value="SGNH_hydro"/>
</dbReference>
<keyword evidence="2" id="KW-1015">Disulfide bond</keyword>
<dbReference type="Pfam" id="PF13472">
    <property type="entry name" value="Lipase_GDSL_2"/>
    <property type="match status" value="1"/>
</dbReference>
<evidence type="ECO:0000256" key="3">
    <source>
        <dbReference type="SAM" id="SignalP"/>
    </source>
</evidence>
<comment type="caution">
    <text evidence="5">The sequence shown here is derived from an EMBL/GenBank/DDBJ whole genome shotgun (WGS) entry which is preliminary data.</text>
</comment>
<evidence type="ECO:0000313" key="6">
    <source>
        <dbReference type="Proteomes" id="UP000572051"/>
    </source>
</evidence>
<accession>A0A7Z0EM07</accession>
<dbReference type="InterPro" id="IPR037460">
    <property type="entry name" value="SEST-like"/>
</dbReference>
<feature type="active site" evidence="1">
    <location>
        <position position="281"/>
    </location>
</feature>
<feature type="signal peptide" evidence="3">
    <location>
        <begin position="1"/>
        <end position="40"/>
    </location>
</feature>
<protein>
    <submittedName>
        <fullName evidence="5">Lysophospholipase L1-like esterase</fullName>
    </submittedName>
</protein>
<feature type="chain" id="PRO_5030896955" evidence="3">
    <location>
        <begin position="41"/>
        <end position="305"/>
    </location>
</feature>
<dbReference type="AlphaFoldDB" id="A0A7Z0EM07"/>
<keyword evidence="6" id="KW-1185">Reference proteome</keyword>
<feature type="domain" description="SGNH hydrolase-type esterase" evidence="4">
    <location>
        <begin position="52"/>
        <end position="288"/>
    </location>
</feature>
<dbReference type="RefSeq" id="WP_312889221.1">
    <property type="nucleotide sequence ID" value="NZ_JACCFS010000001.1"/>
</dbReference>
<dbReference type="GO" id="GO:0004806">
    <property type="term" value="F:triacylglycerol lipase activity"/>
    <property type="evidence" value="ECO:0007669"/>
    <property type="project" value="TreeGrafter"/>
</dbReference>
<evidence type="ECO:0000259" key="4">
    <source>
        <dbReference type="Pfam" id="PF13472"/>
    </source>
</evidence>
<feature type="disulfide bond" evidence="2">
    <location>
        <begin position="213"/>
        <end position="260"/>
    </location>
</feature>
<dbReference type="InterPro" id="IPR036514">
    <property type="entry name" value="SGNH_hydro_sf"/>
</dbReference>
<dbReference type="PANTHER" id="PTHR37981:SF1">
    <property type="entry name" value="SGNH HYDROLASE-TYPE ESTERASE DOMAIN-CONTAINING PROTEIN"/>
    <property type="match status" value="1"/>
</dbReference>
<evidence type="ECO:0000256" key="2">
    <source>
        <dbReference type="PIRSR" id="PIRSR637460-2"/>
    </source>
</evidence>
<dbReference type="SUPFAM" id="SSF52266">
    <property type="entry name" value="SGNH hydrolase"/>
    <property type="match status" value="1"/>
</dbReference>
<organism evidence="5 6">
    <name type="scientific">Nocardiopsis aegyptia</name>
    <dbReference type="NCBI Taxonomy" id="220378"/>
    <lineage>
        <taxon>Bacteria</taxon>
        <taxon>Bacillati</taxon>
        <taxon>Actinomycetota</taxon>
        <taxon>Actinomycetes</taxon>
        <taxon>Streptosporangiales</taxon>
        <taxon>Nocardiopsidaceae</taxon>
        <taxon>Nocardiopsis</taxon>
    </lineage>
</organism>
<dbReference type="Proteomes" id="UP000572051">
    <property type="component" value="Unassembled WGS sequence"/>
</dbReference>
<reference evidence="5 6" key="1">
    <citation type="submission" date="2020-07" db="EMBL/GenBank/DDBJ databases">
        <title>Sequencing the genomes of 1000 actinobacteria strains.</title>
        <authorList>
            <person name="Klenk H.-P."/>
        </authorList>
    </citation>
    <scope>NUCLEOTIDE SEQUENCE [LARGE SCALE GENOMIC DNA]</scope>
    <source>
        <strain evidence="5 6">DSM 44442</strain>
    </source>
</reference>
<gene>
    <name evidence="5" type="ORF">HNR10_002449</name>
</gene>